<dbReference type="PANTHER" id="PTHR46268">
    <property type="entry name" value="STRESS RESPONSE PROTEIN NHAX"/>
    <property type="match status" value="1"/>
</dbReference>
<gene>
    <name evidence="3" type="ORF">ICJ85_02285</name>
</gene>
<dbReference type="PRINTS" id="PR01438">
    <property type="entry name" value="UNVRSLSTRESS"/>
</dbReference>
<keyword evidence="4" id="KW-1185">Reference proteome</keyword>
<protein>
    <submittedName>
        <fullName evidence="3">Universal stress protein</fullName>
    </submittedName>
</protein>
<dbReference type="RefSeq" id="WP_188222146.1">
    <property type="nucleotide sequence ID" value="NZ_JACVXD010000001.1"/>
</dbReference>
<reference evidence="3 4" key="1">
    <citation type="journal article" date="2018" name="J. Microbiol.">
        <title>Aestuariibaculum marinum sp. nov., a marine bacterium isolated from seawater in South Korea.</title>
        <authorList>
            <person name="Choi J."/>
            <person name="Lee D."/>
            <person name="Jang J.H."/>
            <person name="Cha S."/>
            <person name="Seo T."/>
        </authorList>
    </citation>
    <scope>NUCLEOTIDE SEQUENCE [LARGE SCALE GENOMIC DNA]</scope>
    <source>
        <strain evidence="3 4">IP7</strain>
    </source>
</reference>
<dbReference type="AlphaFoldDB" id="A0A8J6U4D8"/>
<dbReference type="InterPro" id="IPR006015">
    <property type="entry name" value="Universal_stress_UspA"/>
</dbReference>
<organism evidence="3 4">
    <name type="scientific">Aestuariibaculum marinum</name>
    <dbReference type="NCBI Taxonomy" id="2683592"/>
    <lineage>
        <taxon>Bacteria</taxon>
        <taxon>Pseudomonadati</taxon>
        <taxon>Bacteroidota</taxon>
        <taxon>Flavobacteriia</taxon>
        <taxon>Flavobacteriales</taxon>
        <taxon>Flavobacteriaceae</taxon>
    </lineage>
</organism>
<dbReference type="PANTHER" id="PTHR46268:SF6">
    <property type="entry name" value="UNIVERSAL STRESS PROTEIN UP12"/>
    <property type="match status" value="1"/>
</dbReference>
<evidence type="ECO:0000256" key="1">
    <source>
        <dbReference type="ARBA" id="ARBA00008791"/>
    </source>
</evidence>
<dbReference type="CDD" id="cd00293">
    <property type="entry name" value="USP-like"/>
    <property type="match status" value="1"/>
</dbReference>
<name>A0A8J6U4D8_9FLAO</name>
<comment type="similarity">
    <text evidence="1">Belongs to the universal stress protein A family.</text>
</comment>
<sequence>MKNILLPTDFSENSWNAIKYAVKFFEDDKCHFYLLHVNRVSDNYMNGSPYIVSDEVLEDVYIKPSKHQLRSFLKRIATELTPNINHKFHTLFEYNFFIDSIRKHVEEKHIDLIVMGTKGSDGLRKIIMGSNTGDVIKKVKCNTLTVPEKATLTNIKEIAFPSDFSLTYNFQILQPLLDILEHNKASLRVLHISKNKTSLNSEQLKNRELLQDYFSNIESSFHYLTNRKLEDAVQCFIDSRDINMICMVAKNLNYFQQILFHSQIEELSYHLKIPFLVLHETP</sequence>
<feature type="domain" description="UspA" evidence="2">
    <location>
        <begin position="1"/>
        <end position="147"/>
    </location>
</feature>
<proteinExistence type="inferred from homology"/>
<dbReference type="EMBL" id="JACVXD010000001">
    <property type="protein sequence ID" value="MBD0822839.1"/>
    <property type="molecule type" value="Genomic_DNA"/>
</dbReference>
<dbReference type="SUPFAM" id="SSF52402">
    <property type="entry name" value="Adenine nucleotide alpha hydrolases-like"/>
    <property type="match status" value="2"/>
</dbReference>
<dbReference type="InterPro" id="IPR006016">
    <property type="entry name" value="UspA"/>
</dbReference>
<dbReference type="Gene3D" id="3.40.50.12370">
    <property type="match status" value="1"/>
</dbReference>
<evidence type="ECO:0000259" key="2">
    <source>
        <dbReference type="Pfam" id="PF00582"/>
    </source>
</evidence>
<dbReference type="Proteomes" id="UP000621516">
    <property type="component" value="Unassembled WGS sequence"/>
</dbReference>
<dbReference type="Pfam" id="PF00582">
    <property type="entry name" value="Usp"/>
    <property type="match status" value="1"/>
</dbReference>
<comment type="caution">
    <text evidence="3">The sequence shown here is derived from an EMBL/GenBank/DDBJ whole genome shotgun (WGS) entry which is preliminary data.</text>
</comment>
<evidence type="ECO:0000313" key="3">
    <source>
        <dbReference type="EMBL" id="MBD0822839.1"/>
    </source>
</evidence>
<accession>A0A8J6U4D8</accession>
<evidence type="ECO:0000313" key="4">
    <source>
        <dbReference type="Proteomes" id="UP000621516"/>
    </source>
</evidence>